<feature type="region of interest" description="Disordered" evidence="1">
    <location>
        <begin position="433"/>
        <end position="468"/>
    </location>
</feature>
<organism evidence="3 4">
    <name type="scientific">Goodfellowiella coeruleoviolacea</name>
    <dbReference type="NCBI Taxonomy" id="334858"/>
    <lineage>
        <taxon>Bacteria</taxon>
        <taxon>Bacillati</taxon>
        <taxon>Actinomycetota</taxon>
        <taxon>Actinomycetes</taxon>
        <taxon>Pseudonocardiales</taxon>
        <taxon>Pseudonocardiaceae</taxon>
        <taxon>Goodfellowiella</taxon>
    </lineage>
</organism>
<feature type="transmembrane region" description="Helical" evidence="2">
    <location>
        <begin position="478"/>
        <end position="498"/>
    </location>
</feature>
<keyword evidence="4" id="KW-1185">Reference proteome</keyword>
<dbReference type="InterPro" id="IPR013783">
    <property type="entry name" value="Ig-like_fold"/>
</dbReference>
<keyword evidence="2" id="KW-0812">Transmembrane</keyword>
<evidence type="ECO:0008006" key="5">
    <source>
        <dbReference type="Google" id="ProtNLM"/>
    </source>
</evidence>
<evidence type="ECO:0000313" key="4">
    <source>
        <dbReference type="Proteomes" id="UP001206128"/>
    </source>
</evidence>
<reference evidence="3" key="1">
    <citation type="submission" date="2022-06" db="EMBL/GenBank/DDBJ databases">
        <title>Genomic Encyclopedia of Archaeal and Bacterial Type Strains, Phase II (KMG-II): from individual species to whole genera.</title>
        <authorList>
            <person name="Goeker M."/>
        </authorList>
    </citation>
    <scope>NUCLEOTIDE SEQUENCE</scope>
    <source>
        <strain evidence="3">DSM 43935</strain>
    </source>
</reference>
<protein>
    <recommendedName>
        <fullName evidence="5">SD-repeat containing protein B domain-containing protein</fullName>
    </recommendedName>
</protein>
<accession>A0AAE3GC75</accession>
<gene>
    <name evidence="3" type="ORF">LX83_001269</name>
</gene>
<keyword evidence="2" id="KW-0472">Membrane</keyword>
<dbReference type="GO" id="GO:0005975">
    <property type="term" value="P:carbohydrate metabolic process"/>
    <property type="evidence" value="ECO:0007669"/>
    <property type="project" value="UniProtKB-ARBA"/>
</dbReference>
<evidence type="ECO:0000256" key="2">
    <source>
        <dbReference type="SAM" id="Phobius"/>
    </source>
</evidence>
<comment type="caution">
    <text evidence="3">The sequence shown here is derived from an EMBL/GenBank/DDBJ whole genome shotgun (WGS) entry which is preliminary data.</text>
</comment>
<name>A0AAE3GC75_9PSEU</name>
<proteinExistence type="predicted"/>
<keyword evidence="2" id="KW-1133">Transmembrane helix</keyword>
<dbReference type="Gene3D" id="2.60.40.10">
    <property type="entry name" value="Immunoglobulins"/>
    <property type="match status" value="2"/>
</dbReference>
<dbReference type="EMBL" id="JAMTCK010000003">
    <property type="protein sequence ID" value="MCP2164429.1"/>
    <property type="molecule type" value="Genomic_DNA"/>
</dbReference>
<dbReference type="SUPFAM" id="SSF49478">
    <property type="entry name" value="Cna protein B-type domain"/>
    <property type="match status" value="1"/>
</dbReference>
<sequence length="506" mass="52341">MGDWPDLRVTASFSKAAYGPDEQLRITVEVSNAGAVPAAGVRVRYDPAPNGVRLDDPGWGELGTGVALAPGEKRTLQLTGKRFDDNAVPVRFSGDVVSDPAEDANPADNRFDIQANIDGPVGEVSGVVFHDVNGNGTPDPAEAIGRTEVLLEDNGHPARGFLAVTDEQGQYTVKDVPVGDYHVSLTARDWAVSAGTSRVTVKPGKNKDTHVRAVHPVFGTLSASMKLDRDTYQPGDTAKVQVTLVNRGTVDVVGVTAGCNGYGNPNGLKGDGAGWGALAHRGAGVTVPAGATITVDVSEAVPAEARRFGYVQASCGFTNGDDDRDWDELWAVARAKVPGASGGATGVLSYDDDKDGQATGDGVANTKLVLLDADTRKVVTRGYTDAAGKIAFGDVPAGRYDLYVVGPWQERDPEQVYELRGDEVTDWGYLWVVPGPNQPDPEGQAPTDPGAPAGPGGPAGSGSVPTRPAGLAATGADAVGLLVPALVALAAGVGLLVVTRRRRAAA</sequence>
<evidence type="ECO:0000313" key="3">
    <source>
        <dbReference type="EMBL" id="MCP2164429.1"/>
    </source>
</evidence>
<evidence type="ECO:0000256" key="1">
    <source>
        <dbReference type="SAM" id="MobiDB-lite"/>
    </source>
</evidence>
<dbReference type="Proteomes" id="UP001206128">
    <property type="component" value="Unassembled WGS sequence"/>
</dbReference>
<dbReference type="AlphaFoldDB" id="A0AAE3GC75"/>
<dbReference type="SUPFAM" id="SSF117074">
    <property type="entry name" value="Hypothetical protein PA1324"/>
    <property type="match status" value="1"/>
</dbReference>